<proteinExistence type="predicted"/>
<keyword evidence="6" id="KW-0732">Signal</keyword>
<dbReference type="EMBL" id="QEWP01000001">
    <property type="protein sequence ID" value="PWE01458.1"/>
    <property type="molecule type" value="Genomic_DNA"/>
</dbReference>
<dbReference type="PANTHER" id="PTHR43498">
    <property type="entry name" value="FERREDOXIN:COB-COM HETERODISULFIDE REDUCTASE SUBUNIT A"/>
    <property type="match status" value="1"/>
</dbReference>
<evidence type="ECO:0000256" key="6">
    <source>
        <dbReference type="SAM" id="SignalP"/>
    </source>
</evidence>
<dbReference type="GO" id="GO:0016491">
    <property type="term" value="F:oxidoreductase activity"/>
    <property type="evidence" value="ECO:0007669"/>
    <property type="project" value="UniProtKB-KW"/>
</dbReference>
<dbReference type="RefSeq" id="WP_109262556.1">
    <property type="nucleotide sequence ID" value="NZ_QEWP01000001.1"/>
</dbReference>
<gene>
    <name evidence="7" type="ORF">DDZ16_01030</name>
</gene>
<protein>
    <submittedName>
        <fullName evidence="7">FAD-dependent oxidoreductase</fullName>
    </submittedName>
</protein>
<sequence>MKITWFFFLSLLFALGACRGPQSSNTKEVDVLIIGGGASGSMAGIQSARMGAETLIAEKGPWLGGMLTSAGVSAIDGNHKLPSGLWAEFRQKLYDYYGGPDSVSTGWVSHVLFEPSVGANILKSMADAEPKLELSFNTSLVSLEKNEEGWTVLVDGPRGSQTIQTKVIIDGTELGDVAAMAGIPYDVGMDSRYETGEEIAPEEGNDIVQDLTYVAVLKDYGEGRDKTIKKPENYDPSPFFCTCAHECDEDTAGNKLWDCDYMMEYGRLPKDKFMINWPIRGNDYYVNVVEMGPEERAEALANAKWFTRCYIYYLQTELGFTNLGIADDEFPTSDGFPLIAYHRESRRIKGKVRFTVNDLARPFSQETALYRTGIAVGDYPIDHHHSRYPDQSQVPYLHFYPVPSYTLPLGALIPKDTENFIVAEKSISVTNIVNGTTRLQPVCMLIGQAAGTLASLAVQQGVTPADVPVRQVQSHLIADGAYIMPYSDVNVEKKYWEDVQKIGATGILKGEGKNIGWSNVTLFYPDSVMTANALRDGLKDIAPGFNFNSHEEILTIEEGVNTAFSLSRYMNPNIQPEISNEDISMIWQEMGWGEMQPHVSITRAQMAVLLNRIVEPFSSVEVDLQGLYKKEKKNLSFNKSLALRRFI</sequence>
<evidence type="ECO:0000313" key="7">
    <source>
        <dbReference type="EMBL" id="PWE01458.1"/>
    </source>
</evidence>
<feature type="signal peptide" evidence="6">
    <location>
        <begin position="1"/>
        <end position="19"/>
    </location>
</feature>
<dbReference type="Proteomes" id="UP000244956">
    <property type="component" value="Unassembled WGS sequence"/>
</dbReference>
<keyword evidence="1" id="KW-0004">4Fe-4S</keyword>
<dbReference type="Gene3D" id="3.50.50.60">
    <property type="entry name" value="FAD/NAD(P)-binding domain"/>
    <property type="match status" value="1"/>
</dbReference>
<evidence type="ECO:0000256" key="5">
    <source>
        <dbReference type="ARBA" id="ARBA00023014"/>
    </source>
</evidence>
<dbReference type="GO" id="GO:0046872">
    <property type="term" value="F:metal ion binding"/>
    <property type="evidence" value="ECO:0007669"/>
    <property type="project" value="UniProtKB-KW"/>
</dbReference>
<dbReference type="InterPro" id="IPR036188">
    <property type="entry name" value="FAD/NAD-bd_sf"/>
</dbReference>
<evidence type="ECO:0000256" key="1">
    <source>
        <dbReference type="ARBA" id="ARBA00022485"/>
    </source>
</evidence>
<evidence type="ECO:0000256" key="3">
    <source>
        <dbReference type="ARBA" id="ARBA00023002"/>
    </source>
</evidence>
<dbReference type="InterPro" id="IPR039650">
    <property type="entry name" value="HdrA-like"/>
</dbReference>
<evidence type="ECO:0000313" key="8">
    <source>
        <dbReference type="Proteomes" id="UP000244956"/>
    </source>
</evidence>
<evidence type="ECO:0000256" key="4">
    <source>
        <dbReference type="ARBA" id="ARBA00023004"/>
    </source>
</evidence>
<accession>A0A2U2BEH1</accession>
<organism evidence="7 8">
    <name type="scientific">Marinilabilia rubra</name>
    <dbReference type="NCBI Taxonomy" id="2162893"/>
    <lineage>
        <taxon>Bacteria</taxon>
        <taxon>Pseudomonadati</taxon>
        <taxon>Bacteroidota</taxon>
        <taxon>Bacteroidia</taxon>
        <taxon>Marinilabiliales</taxon>
        <taxon>Marinilabiliaceae</taxon>
        <taxon>Marinilabilia</taxon>
    </lineage>
</organism>
<dbReference type="SUPFAM" id="SSF51905">
    <property type="entry name" value="FAD/NAD(P)-binding domain"/>
    <property type="match status" value="1"/>
</dbReference>
<dbReference type="AlphaFoldDB" id="A0A2U2BEH1"/>
<keyword evidence="3" id="KW-0560">Oxidoreductase</keyword>
<name>A0A2U2BEH1_9BACT</name>
<evidence type="ECO:0000256" key="2">
    <source>
        <dbReference type="ARBA" id="ARBA00022723"/>
    </source>
</evidence>
<feature type="chain" id="PRO_5015657326" evidence="6">
    <location>
        <begin position="20"/>
        <end position="647"/>
    </location>
</feature>
<dbReference type="OrthoDB" id="615715at2"/>
<dbReference type="PANTHER" id="PTHR43498:SF1">
    <property type="entry name" value="COB--COM HETERODISULFIDE REDUCTASE IRON-SULFUR SUBUNIT A"/>
    <property type="match status" value="1"/>
</dbReference>
<dbReference type="GO" id="GO:0051539">
    <property type="term" value="F:4 iron, 4 sulfur cluster binding"/>
    <property type="evidence" value="ECO:0007669"/>
    <property type="project" value="UniProtKB-KW"/>
</dbReference>
<keyword evidence="5" id="KW-0411">Iron-sulfur</keyword>
<comment type="caution">
    <text evidence="7">The sequence shown here is derived from an EMBL/GenBank/DDBJ whole genome shotgun (WGS) entry which is preliminary data.</text>
</comment>
<keyword evidence="8" id="KW-1185">Reference proteome</keyword>
<keyword evidence="4" id="KW-0408">Iron</keyword>
<dbReference type="Pfam" id="PF12831">
    <property type="entry name" value="FAD_oxidored"/>
    <property type="match status" value="1"/>
</dbReference>
<keyword evidence="2" id="KW-0479">Metal-binding</keyword>
<reference evidence="7 8" key="1">
    <citation type="submission" date="2018-05" db="EMBL/GenBank/DDBJ databases">
        <title>Marinilabilia rubrum sp. nov., isolated from saltern sediment.</title>
        <authorList>
            <person name="Zhang R."/>
        </authorList>
    </citation>
    <scope>NUCLEOTIDE SEQUENCE [LARGE SCALE GENOMIC DNA]</scope>
    <source>
        <strain evidence="7 8">WTE16</strain>
    </source>
</reference>
<dbReference type="PROSITE" id="PS51257">
    <property type="entry name" value="PROKAR_LIPOPROTEIN"/>
    <property type="match status" value="1"/>
</dbReference>